<dbReference type="Proteomes" id="UP000253741">
    <property type="component" value="Unassembled WGS sequence"/>
</dbReference>
<dbReference type="GO" id="GO:0008782">
    <property type="term" value="F:adenosylhomocysteine nucleosidase activity"/>
    <property type="evidence" value="ECO:0007669"/>
    <property type="project" value="TreeGrafter"/>
</dbReference>
<name>A0A370B8X2_9ACTN</name>
<dbReference type="Gene3D" id="3.40.50.1580">
    <property type="entry name" value="Nucleoside phosphorylase domain"/>
    <property type="match status" value="1"/>
</dbReference>
<comment type="pathway">
    <text evidence="1">Quinol/quinone metabolism; menaquinone biosynthesis.</text>
</comment>
<keyword evidence="1" id="KW-0474">Menaquinone biosynthesis</keyword>
<organism evidence="4 5">
    <name type="scientific">Streptomyces corynorhini</name>
    <dbReference type="NCBI Taxonomy" id="2282652"/>
    <lineage>
        <taxon>Bacteria</taxon>
        <taxon>Bacillati</taxon>
        <taxon>Actinomycetota</taxon>
        <taxon>Actinomycetes</taxon>
        <taxon>Kitasatosporales</taxon>
        <taxon>Streptomycetaceae</taxon>
        <taxon>Streptomyces</taxon>
    </lineage>
</organism>
<dbReference type="Pfam" id="PF01048">
    <property type="entry name" value="PNP_UDP_1"/>
    <property type="match status" value="1"/>
</dbReference>
<dbReference type="NCBIfam" id="TIGR03664">
    <property type="entry name" value="fut_nucase"/>
    <property type="match status" value="1"/>
</dbReference>
<protein>
    <recommendedName>
        <fullName evidence="1 2">Futalosine hydrolase</fullName>
        <shortName evidence="1">FL hydrolase</shortName>
        <ecNumber evidence="1 2">3.2.2.26</ecNumber>
    </recommendedName>
    <alternativeName>
        <fullName evidence="1">Futalosine nucleosidase</fullName>
    </alternativeName>
    <alternativeName>
        <fullName evidence="1">Menaquinone biosynthetic enzyme MqnB</fullName>
    </alternativeName>
</protein>
<keyword evidence="4" id="KW-0326">Glycosidase</keyword>
<dbReference type="GO" id="GO:0005829">
    <property type="term" value="C:cytosol"/>
    <property type="evidence" value="ECO:0007669"/>
    <property type="project" value="TreeGrafter"/>
</dbReference>
<proteinExistence type="inferred from homology"/>
<gene>
    <name evidence="1" type="primary">mqnB</name>
    <name evidence="4" type="ORF">DVH02_10955</name>
</gene>
<comment type="caution">
    <text evidence="4">The sequence shown here is derived from an EMBL/GenBank/DDBJ whole genome shotgun (WGS) entry which is preliminary data.</text>
</comment>
<dbReference type="GO" id="GO:0008930">
    <property type="term" value="F:methylthioadenosine nucleosidase activity"/>
    <property type="evidence" value="ECO:0007669"/>
    <property type="project" value="TreeGrafter"/>
</dbReference>
<dbReference type="RefSeq" id="WP_114623589.1">
    <property type="nucleotide sequence ID" value="NZ_QQNA01000073.1"/>
</dbReference>
<dbReference type="InterPro" id="IPR019963">
    <property type="entry name" value="FL_hydrolase_MqnB"/>
</dbReference>
<dbReference type="PANTHER" id="PTHR46832">
    <property type="entry name" value="5'-METHYLTHIOADENOSINE/S-ADENOSYLHOMOCYSTEINE NUCLEOSIDASE"/>
    <property type="match status" value="1"/>
</dbReference>
<dbReference type="GO" id="GO:0019284">
    <property type="term" value="P:L-methionine salvage from S-adenosylmethionine"/>
    <property type="evidence" value="ECO:0007669"/>
    <property type="project" value="TreeGrafter"/>
</dbReference>
<evidence type="ECO:0000259" key="3">
    <source>
        <dbReference type="Pfam" id="PF01048"/>
    </source>
</evidence>
<feature type="domain" description="Nucleoside phosphorylase" evidence="3">
    <location>
        <begin position="73"/>
        <end position="238"/>
    </location>
</feature>
<dbReference type="InterPro" id="IPR000845">
    <property type="entry name" value="Nucleoside_phosphorylase_d"/>
</dbReference>
<reference evidence="4 5" key="1">
    <citation type="submission" date="2018-07" db="EMBL/GenBank/DDBJ databases">
        <title>Streptomyces species from bats.</title>
        <authorList>
            <person name="Dunlap C."/>
        </authorList>
    </citation>
    <scope>NUCLEOTIDE SEQUENCE [LARGE SCALE GENOMIC DNA]</scope>
    <source>
        <strain evidence="4 5">AC230</strain>
    </source>
</reference>
<dbReference type="AlphaFoldDB" id="A0A370B8X2"/>
<dbReference type="InterPro" id="IPR035994">
    <property type="entry name" value="Nucleoside_phosphorylase_sf"/>
</dbReference>
<evidence type="ECO:0000256" key="2">
    <source>
        <dbReference type="NCBIfam" id="TIGR03664"/>
    </source>
</evidence>
<dbReference type="UniPathway" id="UPA00079"/>
<dbReference type="GO" id="GO:0009234">
    <property type="term" value="P:menaquinone biosynthetic process"/>
    <property type="evidence" value="ECO:0007669"/>
    <property type="project" value="UniProtKB-UniRule"/>
</dbReference>
<comment type="function">
    <text evidence="1">Catalyzes the hydrolysis of futalosine (FL) to dehypoxanthine futalosine (DHFL) and hypoxanthine, a step in the biosynthesis of menaquinone (MK, vitamin K2).</text>
</comment>
<evidence type="ECO:0000256" key="1">
    <source>
        <dbReference type="HAMAP-Rule" id="MF_00991"/>
    </source>
</evidence>
<dbReference type="EC" id="3.2.2.26" evidence="1 2"/>
<evidence type="ECO:0000313" key="4">
    <source>
        <dbReference type="EMBL" id="RDG38081.1"/>
    </source>
</evidence>
<sequence>MNPVHLLVVTAVEAERDAVAQGLGPTAAVGCGDLPGREMLRIVRATTTPAARTTRTAARRPSPVPRQPLSIDLVAGGVGPAAAAAAADAALTVAAVQGNPYHLVISAGIAAGFAPIADIGSVVVADRVIAADLGCETLDGFLSADSLGFGVSEHLCAPHLSAVAARVLGAVHAPVLTVSTVTGTAERAQDLRKRHGAAAEATEGFGVAAAAAVHGVPLLELRTIANTVGPRDRASWRVPDALAALKDAFAVLNNFFARGAPPPYT</sequence>
<comment type="catalytic activity">
    <reaction evidence="1">
        <text>futalosine + H2O = dehypoxanthine futalosine + hypoxanthine</text>
        <dbReference type="Rhea" id="RHEA:25904"/>
        <dbReference type="ChEBI" id="CHEBI:15377"/>
        <dbReference type="ChEBI" id="CHEBI:17368"/>
        <dbReference type="ChEBI" id="CHEBI:58863"/>
        <dbReference type="ChEBI" id="CHEBI:58864"/>
        <dbReference type="EC" id="3.2.2.26"/>
    </reaction>
</comment>
<evidence type="ECO:0000313" key="5">
    <source>
        <dbReference type="Proteomes" id="UP000253741"/>
    </source>
</evidence>
<dbReference type="EMBL" id="QQNA01000073">
    <property type="protein sequence ID" value="RDG38081.1"/>
    <property type="molecule type" value="Genomic_DNA"/>
</dbReference>
<dbReference type="SUPFAM" id="SSF53167">
    <property type="entry name" value="Purine and uridine phosphorylases"/>
    <property type="match status" value="1"/>
</dbReference>
<dbReference type="CDD" id="cd17766">
    <property type="entry name" value="futalosine_nucleosidase_MqnB"/>
    <property type="match status" value="1"/>
</dbReference>
<keyword evidence="5" id="KW-1185">Reference proteome</keyword>
<accession>A0A370B8X2</accession>
<comment type="similarity">
    <text evidence="1">Belongs to the PNP/UDP phosphorylase family. Futalosine hydrolase subfamily.</text>
</comment>
<dbReference type="GO" id="GO:0009116">
    <property type="term" value="P:nucleoside metabolic process"/>
    <property type="evidence" value="ECO:0007669"/>
    <property type="project" value="InterPro"/>
</dbReference>
<dbReference type="OrthoDB" id="9788270at2"/>
<keyword evidence="1 4" id="KW-0378">Hydrolase</keyword>
<dbReference type="PANTHER" id="PTHR46832:SF2">
    <property type="entry name" value="FUTALOSINE HYDROLASE"/>
    <property type="match status" value="1"/>
</dbReference>
<dbReference type="NCBIfam" id="NF006087">
    <property type="entry name" value="PRK08236.1"/>
    <property type="match status" value="1"/>
</dbReference>
<dbReference type="HAMAP" id="MF_00991">
    <property type="entry name" value="MqnB"/>
    <property type="match status" value="1"/>
</dbReference>